<dbReference type="Proteomes" id="UP000747399">
    <property type="component" value="Unassembled WGS sequence"/>
</dbReference>
<dbReference type="EMBL" id="BNCO01000029">
    <property type="protein sequence ID" value="GIL58074.1"/>
    <property type="molecule type" value="Genomic_DNA"/>
</dbReference>
<evidence type="ECO:0000313" key="2">
    <source>
        <dbReference type="EMBL" id="GIL58074.1"/>
    </source>
</evidence>
<feature type="compositionally biased region" description="Low complexity" evidence="1">
    <location>
        <begin position="294"/>
        <end position="310"/>
    </location>
</feature>
<evidence type="ECO:0000313" key="3">
    <source>
        <dbReference type="Proteomes" id="UP000747399"/>
    </source>
</evidence>
<feature type="compositionally biased region" description="Low complexity" evidence="1">
    <location>
        <begin position="266"/>
        <end position="275"/>
    </location>
</feature>
<feature type="region of interest" description="Disordered" evidence="1">
    <location>
        <begin position="126"/>
        <end position="174"/>
    </location>
</feature>
<gene>
    <name evidence="2" type="ORF">Vafri_13269</name>
</gene>
<feature type="non-terminal residue" evidence="2">
    <location>
        <position position="323"/>
    </location>
</feature>
<evidence type="ECO:0000256" key="1">
    <source>
        <dbReference type="SAM" id="MobiDB-lite"/>
    </source>
</evidence>
<protein>
    <submittedName>
        <fullName evidence="2">Uncharacterized protein</fullName>
    </submittedName>
</protein>
<accession>A0A8J4BG21</accession>
<feature type="region of interest" description="Disordered" evidence="1">
    <location>
        <begin position="266"/>
        <end position="323"/>
    </location>
</feature>
<proteinExistence type="predicted"/>
<name>A0A8J4BG21_9CHLO</name>
<comment type="caution">
    <text evidence="2">The sequence shown here is derived from an EMBL/GenBank/DDBJ whole genome shotgun (WGS) entry which is preliminary data.</text>
</comment>
<organism evidence="2 3">
    <name type="scientific">Volvox africanus</name>
    <dbReference type="NCBI Taxonomy" id="51714"/>
    <lineage>
        <taxon>Eukaryota</taxon>
        <taxon>Viridiplantae</taxon>
        <taxon>Chlorophyta</taxon>
        <taxon>core chlorophytes</taxon>
        <taxon>Chlorophyceae</taxon>
        <taxon>CS clade</taxon>
        <taxon>Chlamydomonadales</taxon>
        <taxon>Volvocaceae</taxon>
        <taxon>Volvox</taxon>
    </lineage>
</organism>
<dbReference type="AlphaFoldDB" id="A0A8J4BG21"/>
<feature type="compositionally biased region" description="Basic residues" evidence="1">
    <location>
        <begin position="126"/>
        <end position="144"/>
    </location>
</feature>
<feature type="compositionally biased region" description="Basic residues" evidence="1">
    <location>
        <begin position="313"/>
        <end position="323"/>
    </location>
</feature>
<reference evidence="2" key="1">
    <citation type="journal article" date="2021" name="Proc. Natl. Acad. Sci. U.S.A.">
        <title>Three genomes in the algal genus Volvox reveal the fate of a haploid sex-determining region after a transition to homothallism.</title>
        <authorList>
            <person name="Yamamoto K."/>
            <person name="Hamaji T."/>
            <person name="Kawai-Toyooka H."/>
            <person name="Matsuzaki R."/>
            <person name="Takahashi F."/>
            <person name="Nishimura Y."/>
            <person name="Kawachi M."/>
            <person name="Noguchi H."/>
            <person name="Minakuchi Y."/>
            <person name="Umen J.G."/>
            <person name="Toyoda A."/>
            <person name="Nozaki H."/>
        </authorList>
    </citation>
    <scope>NUCLEOTIDE SEQUENCE</scope>
    <source>
        <strain evidence="2">NIES-3780</strain>
    </source>
</reference>
<sequence length="323" mass="35360">ALGAVTFRNASLRVFIIGELLPRRFEYVSGSVALGRNYRALEVAVEGDAYERPAASAKCTLVNPHAKRHLRHVTPGATAMGQPPRRFGCDSLPRGTALALQHASAVSELAAPPPEVRNPYINHDLHQHHHHQHHRHQHRHHHHRNDNINHHQQQQRGKHDLEVRGGGPSQHLLSGTAHQHSYEYDVEHGDDVTGSGSDAVVPQWISRYSETVRPQRSKLSSRNGPSNYTLHTYSVLLPPEEWARQAAAVAGPAAAADLPDRPTTAMAAAAGTSRDATARWSRSNSGYTGEERAVAAPEEAGTATAAAGAEGSRRRRRREPLNQ</sequence>
<keyword evidence="3" id="KW-1185">Reference proteome</keyword>
<feature type="non-terminal residue" evidence="2">
    <location>
        <position position="1"/>
    </location>
</feature>